<comment type="catalytic activity">
    <reaction evidence="7 8">
        <text>cytidine(34) in tRNA(Ile2) + L-lysine + ATP = lysidine(34) in tRNA(Ile2) + AMP + diphosphate + H(+)</text>
        <dbReference type="Rhea" id="RHEA:43744"/>
        <dbReference type="Rhea" id="RHEA-COMP:10625"/>
        <dbReference type="Rhea" id="RHEA-COMP:10670"/>
        <dbReference type="ChEBI" id="CHEBI:15378"/>
        <dbReference type="ChEBI" id="CHEBI:30616"/>
        <dbReference type="ChEBI" id="CHEBI:32551"/>
        <dbReference type="ChEBI" id="CHEBI:33019"/>
        <dbReference type="ChEBI" id="CHEBI:82748"/>
        <dbReference type="ChEBI" id="CHEBI:83665"/>
        <dbReference type="ChEBI" id="CHEBI:456215"/>
        <dbReference type="EC" id="6.3.4.19"/>
    </reaction>
</comment>
<dbReference type="SUPFAM" id="SSF56037">
    <property type="entry name" value="PheT/TilS domain"/>
    <property type="match status" value="1"/>
</dbReference>
<sequence length="460" mass="53633">MKAKVLEVIRKFNLIEPKDNIVVGVSGGPDSMALLYILLEISREIEFNIFIAHLNHGVRGKEALEDEKFVENLAKNLNLPFYSKRVNMDEYARKKGMSSEEAGRTLRYGFFREILKQIGGGKIAVAHNKNDQAETLLMRFFRGTGIDGLKGMEYKNGDIIRPILGIDRVEIEKYLKDRNIEARLDKTNLEPVYNRNRIRLELIPYIEKHFNPNIVDTLWRASDLFTVDSNFLEKHSDVAYKRVVKKRGNESIVLDGRLFVKEDISMQLRIIRNCIYEVNGSLQGFTNRHILDVLNLFLEGKTGKEIHLLYNIIAKTSYDDYIIEKGKGHRLQDFEVELPFDGVTYIDQLDIKVVTKVFSKENVKINVNERFKKYFDYDKIEGNLYIRNKRDGDRFVPYGMLGSKKVKDFFIDEKIPKESRDRIPIITDDNNILWIVGYRTSNIFKITADTKRILMIEIFH</sequence>
<evidence type="ECO:0000256" key="2">
    <source>
        <dbReference type="ARBA" id="ARBA00022490"/>
    </source>
</evidence>
<dbReference type="InterPro" id="IPR020825">
    <property type="entry name" value="Phe-tRNA_synthase-like_B3/B4"/>
</dbReference>
<dbReference type="InterPro" id="IPR014729">
    <property type="entry name" value="Rossmann-like_a/b/a_fold"/>
</dbReference>
<dbReference type="PANTHER" id="PTHR43033">
    <property type="entry name" value="TRNA(ILE)-LYSIDINE SYNTHASE-RELATED"/>
    <property type="match status" value="1"/>
</dbReference>
<comment type="subcellular location">
    <subcellularLocation>
        <location evidence="1 8">Cytoplasm</location>
    </subcellularLocation>
</comment>
<keyword evidence="6 8" id="KW-0067">ATP-binding</keyword>
<evidence type="ECO:0000259" key="9">
    <source>
        <dbReference type="SMART" id="SM00977"/>
    </source>
</evidence>
<proteinExistence type="inferred from homology"/>
<name>A0A1H2XRV2_9FIRM</name>
<dbReference type="InterPro" id="IPR012795">
    <property type="entry name" value="tRNA_Ile_lys_synt_N"/>
</dbReference>
<dbReference type="SUPFAM" id="SSF52402">
    <property type="entry name" value="Adenine nucleotide alpha hydrolases-like"/>
    <property type="match status" value="1"/>
</dbReference>
<dbReference type="Gene3D" id="1.20.59.20">
    <property type="match status" value="1"/>
</dbReference>
<dbReference type="NCBIfam" id="TIGR02432">
    <property type="entry name" value="lysidine_TilS_N"/>
    <property type="match status" value="1"/>
</dbReference>
<keyword evidence="4 8" id="KW-0819">tRNA processing</keyword>
<dbReference type="GO" id="GO:0032267">
    <property type="term" value="F:tRNA(Ile)-lysidine synthase activity"/>
    <property type="evidence" value="ECO:0007669"/>
    <property type="project" value="UniProtKB-EC"/>
</dbReference>
<keyword evidence="2 8" id="KW-0963">Cytoplasm</keyword>
<dbReference type="InterPro" id="IPR011063">
    <property type="entry name" value="TilS/TtcA_N"/>
</dbReference>
<dbReference type="EMBL" id="FNNG01000005">
    <property type="protein sequence ID" value="SDW95603.1"/>
    <property type="molecule type" value="Genomic_DNA"/>
</dbReference>
<reference evidence="10 11" key="1">
    <citation type="submission" date="2016-10" db="EMBL/GenBank/DDBJ databases">
        <authorList>
            <person name="de Groot N.N."/>
        </authorList>
    </citation>
    <scope>NUCLEOTIDE SEQUENCE [LARGE SCALE GENOMIC DNA]</scope>
    <source>
        <strain evidence="10 11">DSM 23310</strain>
    </source>
</reference>
<protein>
    <recommendedName>
        <fullName evidence="8">tRNA(Ile)-lysidine synthase</fullName>
        <ecNumber evidence="8">6.3.4.19</ecNumber>
    </recommendedName>
    <alternativeName>
        <fullName evidence="8">tRNA(Ile)-2-lysyl-cytidine synthase</fullName>
    </alternativeName>
    <alternativeName>
        <fullName evidence="8">tRNA(Ile)-lysidine synthetase</fullName>
    </alternativeName>
</protein>
<dbReference type="NCBIfam" id="TIGR02433">
    <property type="entry name" value="lysidine_TilS_C"/>
    <property type="match status" value="1"/>
</dbReference>
<dbReference type="HAMAP" id="MF_01161">
    <property type="entry name" value="tRNA_Ile_lys_synt"/>
    <property type="match status" value="1"/>
</dbReference>
<evidence type="ECO:0000313" key="10">
    <source>
        <dbReference type="EMBL" id="SDW95603.1"/>
    </source>
</evidence>
<dbReference type="SUPFAM" id="SSF82829">
    <property type="entry name" value="MesJ substrate recognition domain-like"/>
    <property type="match status" value="1"/>
</dbReference>
<dbReference type="GO" id="GO:0005524">
    <property type="term" value="F:ATP binding"/>
    <property type="evidence" value="ECO:0007669"/>
    <property type="project" value="UniProtKB-UniRule"/>
</dbReference>
<dbReference type="Gene3D" id="3.50.40.10">
    <property type="entry name" value="Phenylalanyl-trna Synthetase, Chain B, domain 3"/>
    <property type="match status" value="1"/>
</dbReference>
<evidence type="ECO:0000256" key="4">
    <source>
        <dbReference type="ARBA" id="ARBA00022694"/>
    </source>
</evidence>
<gene>
    <name evidence="8" type="primary">tilS</name>
    <name evidence="10" type="ORF">SAMN05660923_01514</name>
</gene>
<dbReference type="AlphaFoldDB" id="A0A1H2XRV2"/>
<dbReference type="CDD" id="cd01992">
    <property type="entry name" value="TilS_N"/>
    <property type="match status" value="1"/>
</dbReference>
<evidence type="ECO:0000256" key="7">
    <source>
        <dbReference type="ARBA" id="ARBA00048539"/>
    </source>
</evidence>
<comment type="domain">
    <text evidence="8">The N-terminal region contains the highly conserved SGGXDS motif, predicted to be a P-loop motif involved in ATP binding.</text>
</comment>
<dbReference type="SMART" id="SM00977">
    <property type="entry name" value="TilS_C"/>
    <property type="match status" value="1"/>
</dbReference>
<dbReference type="GO" id="GO:0006400">
    <property type="term" value="P:tRNA modification"/>
    <property type="evidence" value="ECO:0007669"/>
    <property type="project" value="UniProtKB-UniRule"/>
</dbReference>
<dbReference type="EC" id="6.3.4.19" evidence="8"/>
<evidence type="ECO:0000256" key="1">
    <source>
        <dbReference type="ARBA" id="ARBA00004496"/>
    </source>
</evidence>
<organism evidence="10 11">
    <name type="scientific">Tepidimicrobium xylanilyticum</name>
    <dbReference type="NCBI Taxonomy" id="1123352"/>
    <lineage>
        <taxon>Bacteria</taxon>
        <taxon>Bacillati</taxon>
        <taxon>Bacillota</taxon>
        <taxon>Tissierellia</taxon>
        <taxon>Tissierellales</taxon>
        <taxon>Tepidimicrobiaceae</taxon>
        <taxon>Tepidimicrobium</taxon>
    </lineage>
</organism>
<dbReference type="PANTHER" id="PTHR43033:SF1">
    <property type="entry name" value="TRNA(ILE)-LYSIDINE SYNTHASE-RELATED"/>
    <property type="match status" value="1"/>
</dbReference>
<keyword evidence="11" id="KW-1185">Reference proteome</keyword>
<evidence type="ECO:0000256" key="5">
    <source>
        <dbReference type="ARBA" id="ARBA00022741"/>
    </source>
</evidence>
<dbReference type="Gene3D" id="3.40.50.620">
    <property type="entry name" value="HUPs"/>
    <property type="match status" value="1"/>
</dbReference>
<comment type="similarity">
    <text evidence="8">Belongs to the tRNA(Ile)-lysidine synthase family.</text>
</comment>
<keyword evidence="3 8" id="KW-0436">Ligase</keyword>
<evidence type="ECO:0000256" key="8">
    <source>
        <dbReference type="HAMAP-Rule" id="MF_01161"/>
    </source>
</evidence>
<dbReference type="InterPro" id="IPR012094">
    <property type="entry name" value="tRNA_Ile_lys_synt"/>
</dbReference>
<evidence type="ECO:0000256" key="6">
    <source>
        <dbReference type="ARBA" id="ARBA00022840"/>
    </source>
</evidence>
<dbReference type="RefSeq" id="WP_093752393.1">
    <property type="nucleotide sequence ID" value="NZ_BSYN01000007.1"/>
</dbReference>
<accession>A0A1H2XRV2</accession>
<dbReference type="GO" id="GO:0005737">
    <property type="term" value="C:cytoplasm"/>
    <property type="evidence" value="ECO:0007669"/>
    <property type="project" value="UniProtKB-SubCell"/>
</dbReference>
<feature type="binding site" evidence="8">
    <location>
        <begin position="26"/>
        <end position="31"/>
    </location>
    <ligand>
        <name>ATP</name>
        <dbReference type="ChEBI" id="CHEBI:30616"/>
    </ligand>
</feature>
<dbReference type="OrthoDB" id="9807403at2"/>
<evidence type="ECO:0000256" key="3">
    <source>
        <dbReference type="ARBA" id="ARBA00022598"/>
    </source>
</evidence>
<keyword evidence="5 8" id="KW-0547">Nucleotide-binding</keyword>
<dbReference type="Proteomes" id="UP000198828">
    <property type="component" value="Unassembled WGS sequence"/>
</dbReference>
<comment type="function">
    <text evidence="8">Ligates lysine onto the cytidine present at position 34 of the AUA codon-specific tRNA(Ile) that contains the anticodon CAU, in an ATP-dependent manner. Cytidine is converted to lysidine, thus changing the amino acid specificity of the tRNA from methionine to isoleucine.</text>
</comment>
<evidence type="ECO:0000313" key="11">
    <source>
        <dbReference type="Proteomes" id="UP000198828"/>
    </source>
</evidence>
<dbReference type="Pfam" id="PF01171">
    <property type="entry name" value="ATP_bind_3"/>
    <property type="match status" value="1"/>
</dbReference>
<feature type="domain" description="Lysidine-tRNA(Ile) synthetase C-terminal" evidence="9">
    <location>
        <begin position="384"/>
        <end position="456"/>
    </location>
</feature>
<dbReference type="Pfam" id="PF11734">
    <property type="entry name" value="TilS_C"/>
    <property type="match status" value="1"/>
</dbReference>
<dbReference type="InterPro" id="IPR012796">
    <property type="entry name" value="Lysidine-tRNA-synth_C"/>
</dbReference>